<comment type="caution">
    <text evidence="1">The sequence shown here is derived from an EMBL/GenBank/DDBJ whole genome shotgun (WGS) entry which is preliminary data.</text>
</comment>
<dbReference type="EMBL" id="JACCHS010000020">
    <property type="protein sequence ID" value="NYT46619.1"/>
    <property type="molecule type" value="Genomic_DNA"/>
</dbReference>
<sequence>MSFWCLTPLSAIFQYIMATSFDVEEAGVPGENHRPLRQATGNFITCSLRVECNLLAIYNAERTHAIIGDDAV</sequence>
<organism evidence="1 2">
    <name type="scientific">Candidatus Methanofishera endochildressiae</name>
    <dbReference type="NCBI Taxonomy" id="2738884"/>
    <lineage>
        <taxon>Bacteria</taxon>
        <taxon>Pseudomonadati</taxon>
        <taxon>Pseudomonadota</taxon>
        <taxon>Gammaproteobacteria</taxon>
        <taxon>Candidatus Methanofishera</taxon>
    </lineage>
</organism>
<evidence type="ECO:0000313" key="1">
    <source>
        <dbReference type="EMBL" id="NYT46619.1"/>
    </source>
</evidence>
<dbReference type="AlphaFoldDB" id="A0A7Z0MMW2"/>
<protein>
    <submittedName>
        <fullName evidence="1">Uncharacterized protein</fullName>
    </submittedName>
</protein>
<proteinExistence type="predicted"/>
<name>A0A7Z0MMW2_9GAMM</name>
<dbReference type="Proteomes" id="UP000537890">
    <property type="component" value="Unassembled WGS sequence"/>
</dbReference>
<reference evidence="1 2" key="1">
    <citation type="submission" date="2020-05" db="EMBL/GenBank/DDBJ databases">
        <title>Horizontal transmission and recombination maintain forever young bacterial symbiont genomes.</title>
        <authorList>
            <person name="Russell S.L."/>
            <person name="Pepper-Tunick E."/>
            <person name="Svedberg J."/>
            <person name="Byrne A."/>
            <person name="Ruelas Castillo J."/>
            <person name="Vollmers C."/>
            <person name="Beinart R.A."/>
            <person name="Corbett-Detig R."/>
        </authorList>
    </citation>
    <scope>NUCLEOTIDE SEQUENCE [LARGE SCALE GENOMIC DNA]</scope>
    <source>
        <strain evidence="1">4727-3</strain>
    </source>
</reference>
<evidence type="ECO:0000313" key="2">
    <source>
        <dbReference type="Proteomes" id="UP000537890"/>
    </source>
</evidence>
<gene>
    <name evidence="1" type="ORF">H0A75_02000</name>
</gene>
<accession>A0A7Z0MMW2</accession>